<evidence type="ECO:0000256" key="2">
    <source>
        <dbReference type="ARBA" id="ARBA00022786"/>
    </source>
</evidence>
<keyword evidence="2" id="KW-0833">Ubl conjugation pathway</keyword>
<dbReference type="PANTHER" id="PTHR10953:SF5">
    <property type="entry name" value="SUMO-ACTIVATING ENZYME SUBUNIT 2"/>
    <property type="match status" value="1"/>
</dbReference>
<dbReference type="FunFam" id="3.50.50.80:FF:000002">
    <property type="entry name" value="SUMO-activating enzyme subunit 2"/>
    <property type="match status" value="1"/>
</dbReference>
<dbReference type="Proteomes" id="UP000692954">
    <property type="component" value="Unassembled WGS sequence"/>
</dbReference>
<dbReference type="GO" id="GO:0031510">
    <property type="term" value="C:SUMO activating enzyme complex"/>
    <property type="evidence" value="ECO:0007669"/>
    <property type="project" value="TreeGrafter"/>
</dbReference>
<dbReference type="AlphaFoldDB" id="A0A8S1P4F4"/>
<dbReference type="GO" id="GO:0019948">
    <property type="term" value="F:SUMO activating enzyme activity"/>
    <property type="evidence" value="ECO:0007669"/>
    <property type="project" value="TreeGrafter"/>
</dbReference>
<dbReference type="GO" id="GO:0005524">
    <property type="term" value="F:ATP binding"/>
    <property type="evidence" value="ECO:0007669"/>
    <property type="project" value="UniProtKB-KW"/>
</dbReference>
<evidence type="ECO:0000256" key="4">
    <source>
        <dbReference type="ARBA" id="ARBA00043952"/>
    </source>
</evidence>
<gene>
    <name evidence="6" type="ORF">PSON_ATCC_30995.1.T0690132</name>
</gene>
<dbReference type="EMBL" id="CAJJDN010000069">
    <property type="protein sequence ID" value="CAD8097923.1"/>
    <property type="molecule type" value="Genomic_DNA"/>
</dbReference>
<dbReference type="GO" id="GO:0016925">
    <property type="term" value="P:protein sumoylation"/>
    <property type="evidence" value="ECO:0007669"/>
    <property type="project" value="TreeGrafter"/>
</dbReference>
<reference evidence="6" key="1">
    <citation type="submission" date="2021-01" db="EMBL/GenBank/DDBJ databases">
        <authorList>
            <consortium name="Genoscope - CEA"/>
            <person name="William W."/>
        </authorList>
    </citation>
    <scope>NUCLEOTIDE SEQUENCE</scope>
</reference>
<keyword evidence="1" id="KW-0547">Nucleotide-binding</keyword>
<dbReference type="Pfam" id="PF00899">
    <property type="entry name" value="ThiF"/>
    <property type="match status" value="1"/>
</dbReference>
<dbReference type="InterPro" id="IPR045886">
    <property type="entry name" value="ThiF/MoeB/HesA"/>
</dbReference>
<dbReference type="OrthoDB" id="10252231at2759"/>
<name>A0A8S1P4F4_9CILI</name>
<protein>
    <recommendedName>
        <fullName evidence="5">THIF-type NAD/FAD binding fold domain-containing protein</fullName>
    </recommendedName>
</protein>
<feature type="domain" description="THIF-type NAD/FAD binding fold" evidence="5">
    <location>
        <begin position="1"/>
        <end position="287"/>
    </location>
</feature>
<comment type="caution">
    <text evidence="6">The sequence shown here is derived from an EMBL/GenBank/DDBJ whole genome shotgun (WGS) entry which is preliminary data.</text>
</comment>
<organism evidence="6 7">
    <name type="scientific">Paramecium sonneborni</name>
    <dbReference type="NCBI Taxonomy" id="65129"/>
    <lineage>
        <taxon>Eukaryota</taxon>
        <taxon>Sar</taxon>
        <taxon>Alveolata</taxon>
        <taxon>Ciliophora</taxon>
        <taxon>Intramacronucleata</taxon>
        <taxon>Oligohymenophorea</taxon>
        <taxon>Peniculida</taxon>
        <taxon>Parameciidae</taxon>
        <taxon>Paramecium</taxon>
    </lineage>
</organism>
<evidence type="ECO:0000256" key="1">
    <source>
        <dbReference type="ARBA" id="ARBA00022741"/>
    </source>
</evidence>
<keyword evidence="3" id="KW-0067">ATP-binding</keyword>
<evidence type="ECO:0000313" key="6">
    <source>
        <dbReference type="EMBL" id="CAD8097923.1"/>
    </source>
</evidence>
<accession>A0A8S1P4F4</accession>
<evidence type="ECO:0000259" key="5">
    <source>
        <dbReference type="Pfam" id="PF00899"/>
    </source>
</evidence>
<dbReference type="PANTHER" id="PTHR10953">
    <property type="entry name" value="UBIQUITIN-ACTIVATING ENZYME E1"/>
    <property type="match status" value="1"/>
</dbReference>
<dbReference type="GO" id="GO:0005737">
    <property type="term" value="C:cytoplasm"/>
    <property type="evidence" value="ECO:0007669"/>
    <property type="project" value="TreeGrafter"/>
</dbReference>
<dbReference type="PIRSF" id="PIRSF039133">
    <property type="entry name" value="SUMO_E1B"/>
    <property type="match status" value="1"/>
</dbReference>
<evidence type="ECO:0000256" key="3">
    <source>
        <dbReference type="ARBA" id="ARBA00022840"/>
    </source>
</evidence>
<sequence length="472" mass="54910">MVGVGGIGCEVLKMVSKFTFQEFHIIDMDTIEVSNLNHQFLFRLEHRGQSKSLVAAQTMKKMAPQLNIIAHFAAFKSPGYTMDFFRQFDAAIMALDNAETRSYVNKVCHALGIFIVDAGSMGFKGQANAYYEGTVCYDCYPIATTQKQYPACTIRSQPSNCTHCVIWAKYLFTQLFSGEVGILEVEGFDKTQPNSVFSKFFKGQEMPHSIHIVDHQLLYDKEDDLHVLFIYASTALRCRNFNIEQYDYQQIKSISAFIQNHHKIQYFQDLNAASYVSTGKKQRILTLKSAISNPLCNSCFHNQIYTKVDFSLITIVDFVKSLKIISTLKLILILYHVLYGMMKMTMIIKQFYKKNQMNYSKLIQITDQLLNLLKKNSQLFFGYNIQINNFKFNLHLLKFKINHLDYKILYRIKKKKELEQFKKLKNQKKQKSFLSKFLINLKLQPDKKTEILIDQEPNEQIQQQKKVELIID</sequence>
<evidence type="ECO:0000313" key="7">
    <source>
        <dbReference type="Proteomes" id="UP000692954"/>
    </source>
</evidence>
<comment type="pathway">
    <text evidence="4">Protein modification.</text>
</comment>
<keyword evidence="7" id="KW-1185">Reference proteome</keyword>
<proteinExistence type="predicted"/>
<dbReference type="InterPro" id="IPR030661">
    <property type="entry name" value="Uba2"/>
</dbReference>
<dbReference type="InterPro" id="IPR000594">
    <property type="entry name" value="ThiF_NAD_FAD-bd"/>
</dbReference>